<feature type="domain" description="SHSP" evidence="3">
    <location>
        <begin position="11"/>
        <end position="124"/>
    </location>
</feature>
<dbReference type="PROSITE" id="PS01031">
    <property type="entry name" value="SHSP"/>
    <property type="match status" value="1"/>
</dbReference>
<evidence type="ECO:0000259" key="3">
    <source>
        <dbReference type="PROSITE" id="PS01031"/>
    </source>
</evidence>
<name>A0AAV9DDG7_ACOCL</name>
<dbReference type="EMBL" id="JAUJYO010000014">
    <property type="protein sequence ID" value="KAK1298966.1"/>
    <property type="molecule type" value="Genomic_DNA"/>
</dbReference>
<dbReference type="Pfam" id="PF00011">
    <property type="entry name" value="HSP20"/>
    <property type="match status" value="1"/>
</dbReference>
<reference evidence="4" key="1">
    <citation type="journal article" date="2023" name="Nat. Commun.">
        <title>Diploid and tetraploid genomes of Acorus and the evolution of monocots.</title>
        <authorList>
            <person name="Ma L."/>
            <person name="Liu K.W."/>
            <person name="Li Z."/>
            <person name="Hsiao Y.Y."/>
            <person name="Qi Y."/>
            <person name="Fu T."/>
            <person name="Tang G.D."/>
            <person name="Zhang D."/>
            <person name="Sun W.H."/>
            <person name="Liu D.K."/>
            <person name="Li Y."/>
            <person name="Chen G.Z."/>
            <person name="Liu X.D."/>
            <person name="Liao X.Y."/>
            <person name="Jiang Y.T."/>
            <person name="Yu X."/>
            <person name="Hao Y."/>
            <person name="Huang J."/>
            <person name="Zhao X.W."/>
            <person name="Ke S."/>
            <person name="Chen Y.Y."/>
            <person name="Wu W.L."/>
            <person name="Hsu J.L."/>
            <person name="Lin Y.F."/>
            <person name="Huang M.D."/>
            <person name="Li C.Y."/>
            <person name="Huang L."/>
            <person name="Wang Z.W."/>
            <person name="Zhao X."/>
            <person name="Zhong W.Y."/>
            <person name="Peng D.H."/>
            <person name="Ahmad S."/>
            <person name="Lan S."/>
            <person name="Zhang J.S."/>
            <person name="Tsai W.C."/>
            <person name="Van de Peer Y."/>
            <person name="Liu Z.J."/>
        </authorList>
    </citation>
    <scope>NUCLEOTIDE SEQUENCE</scope>
    <source>
        <strain evidence="4">CP</strain>
    </source>
</reference>
<evidence type="ECO:0000256" key="2">
    <source>
        <dbReference type="RuleBase" id="RU003616"/>
    </source>
</evidence>
<dbReference type="SUPFAM" id="SSF49764">
    <property type="entry name" value="HSP20-like chaperones"/>
    <property type="match status" value="1"/>
</dbReference>
<proteinExistence type="inferred from homology"/>
<comment type="similarity">
    <text evidence="1 2">Belongs to the small heat shock protein (HSP20) family.</text>
</comment>
<dbReference type="InterPro" id="IPR008978">
    <property type="entry name" value="HSP20-like_chaperone"/>
</dbReference>
<keyword evidence="5" id="KW-1185">Reference proteome</keyword>
<dbReference type="Gene3D" id="2.60.40.790">
    <property type="match status" value="1"/>
</dbReference>
<dbReference type="AlphaFoldDB" id="A0AAV9DDG7"/>
<gene>
    <name evidence="4" type="ORF">QJS10_CPB14g01348</name>
</gene>
<evidence type="ECO:0000313" key="4">
    <source>
        <dbReference type="EMBL" id="KAK1298966.1"/>
    </source>
</evidence>
<evidence type="ECO:0000256" key="1">
    <source>
        <dbReference type="PROSITE-ProRule" id="PRU00285"/>
    </source>
</evidence>
<organism evidence="4 5">
    <name type="scientific">Acorus calamus</name>
    <name type="common">Sweet flag</name>
    <dbReference type="NCBI Taxonomy" id="4465"/>
    <lineage>
        <taxon>Eukaryota</taxon>
        <taxon>Viridiplantae</taxon>
        <taxon>Streptophyta</taxon>
        <taxon>Embryophyta</taxon>
        <taxon>Tracheophyta</taxon>
        <taxon>Spermatophyta</taxon>
        <taxon>Magnoliopsida</taxon>
        <taxon>Liliopsida</taxon>
        <taxon>Acoraceae</taxon>
        <taxon>Acorus</taxon>
    </lineage>
</organism>
<dbReference type="CDD" id="cd00298">
    <property type="entry name" value="ACD_sHsps_p23-like"/>
    <property type="match status" value="1"/>
</dbReference>
<dbReference type="InterPro" id="IPR002068">
    <property type="entry name" value="A-crystallin/Hsp20_dom"/>
</dbReference>
<comment type="caution">
    <text evidence="4">The sequence shown here is derived from an EMBL/GenBank/DDBJ whole genome shotgun (WGS) entry which is preliminary data.</text>
</comment>
<sequence length="150" mass="16776">MEGGKAQKVYEVYEDFQPTLKWASDANSHVLAIDVPGFQKEEVYVQVDSAAGKLMVRGEQGAGNTKDSNSEKIKRFKLDLDVPEHSNSEKITGRFNQYSSLVLTIPKNKGKRDIDVVLDKINNNRRVIVIAAAAFTIGFYVSRRLRSIGE</sequence>
<accession>A0AAV9DDG7</accession>
<reference evidence="4" key="2">
    <citation type="submission" date="2023-06" db="EMBL/GenBank/DDBJ databases">
        <authorList>
            <person name="Ma L."/>
            <person name="Liu K.-W."/>
            <person name="Li Z."/>
            <person name="Hsiao Y.-Y."/>
            <person name="Qi Y."/>
            <person name="Fu T."/>
            <person name="Tang G."/>
            <person name="Zhang D."/>
            <person name="Sun W.-H."/>
            <person name="Liu D.-K."/>
            <person name="Li Y."/>
            <person name="Chen G.-Z."/>
            <person name="Liu X.-D."/>
            <person name="Liao X.-Y."/>
            <person name="Jiang Y.-T."/>
            <person name="Yu X."/>
            <person name="Hao Y."/>
            <person name="Huang J."/>
            <person name="Zhao X.-W."/>
            <person name="Ke S."/>
            <person name="Chen Y.-Y."/>
            <person name="Wu W.-L."/>
            <person name="Hsu J.-L."/>
            <person name="Lin Y.-F."/>
            <person name="Huang M.-D."/>
            <person name="Li C.-Y."/>
            <person name="Huang L."/>
            <person name="Wang Z.-W."/>
            <person name="Zhao X."/>
            <person name="Zhong W.-Y."/>
            <person name="Peng D.-H."/>
            <person name="Ahmad S."/>
            <person name="Lan S."/>
            <person name="Zhang J.-S."/>
            <person name="Tsai W.-C."/>
            <person name="Van De Peer Y."/>
            <person name="Liu Z.-J."/>
        </authorList>
    </citation>
    <scope>NUCLEOTIDE SEQUENCE</scope>
    <source>
        <strain evidence="4">CP</strain>
        <tissue evidence="4">Leaves</tissue>
    </source>
</reference>
<protein>
    <recommendedName>
        <fullName evidence="3">SHSP domain-containing protein</fullName>
    </recommendedName>
</protein>
<evidence type="ECO:0000313" key="5">
    <source>
        <dbReference type="Proteomes" id="UP001180020"/>
    </source>
</evidence>
<dbReference type="Proteomes" id="UP001180020">
    <property type="component" value="Unassembled WGS sequence"/>
</dbReference>